<reference evidence="1" key="1">
    <citation type="submission" date="2022-02" db="EMBL/GenBank/DDBJ databases">
        <title>Acinetobacter A3.8 sp. nov., isolated from Sediment (Zhairuo Island).</title>
        <authorList>
            <person name="Zheng K."/>
        </authorList>
    </citation>
    <scope>NUCLEOTIDE SEQUENCE</scope>
    <source>
        <strain evidence="1">A3.8</strain>
    </source>
</reference>
<dbReference type="EMBL" id="JAKUML010000002">
    <property type="protein sequence ID" value="MCJ8145654.1"/>
    <property type="molecule type" value="Genomic_DNA"/>
</dbReference>
<dbReference type="AlphaFoldDB" id="A0A9X1WUX1"/>
<proteinExistence type="predicted"/>
<dbReference type="Proteomes" id="UP001139701">
    <property type="component" value="Unassembled WGS sequence"/>
</dbReference>
<evidence type="ECO:0000313" key="1">
    <source>
        <dbReference type="EMBL" id="MCJ8145654.1"/>
    </source>
</evidence>
<keyword evidence="2" id="KW-1185">Reference proteome</keyword>
<comment type="caution">
    <text evidence="1">The sequence shown here is derived from an EMBL/GenBank/DDBJ whole genome shotgun (WGS) entry which is preliminary data.</text>
</comment>
<dbReference type="RefSeq" id="WP_241570356.1">
    <property type="nucleotide sequence ID" value="NZ_JAKUML010000002.1"/>
</dbReference>
<sequence length="144" mass="17077">MELIKTHVEFRSDSFPITDKEKEEWDGQVWGYLLAEFISKELTRCGVHVYGFLQEDWGYWIELGGEFEDLNLCCNHYEEFENGFLVFMDPHKPIIRKGFLKLKKVDISDQQTKLSNLLEQILQNHSDITDIRWWDESDMKLIGG</sequence>
<gene>
    <name evidence="1" type="ORF">MKI79_01795</name>
</gene>
<organism evidence="1 2">
    <name type="scientific">Acinetobacter sedimenti</name>
    <dbReference type="NCBI Taxonomy" id="2919922"/>
    <lineage>
        <taxon>Bacteria</taxon>
        <taxon>Pseudomonadati</taxon>
        <taxon>Pseudomonadota</taxon>
        <taxon>Gammaproteobacteria</taxon>
        <taxon>Moraxellales</taxon>
        <taxon>Moraxellaceae</taxon>
        <taxon>Acinetobacter</taxon>
    </lineage>
</organism>
<protein>
    <submittedName>
        <fullName evidence="1">Uncharacterized protein</fullName>
    </submittedName>
</protein>
<name>A0A9X1WUX1_9GAMM</name>
<evidence type="ECO:0000313" key="2">
    <source>
        <dbReference type="Proteomes" id="UP001139701"/>
    </source>
</evidence>
<accession>A0A9X1WUX1</accession>